<protein>
    <submittedName>
        <fullName evidence="1">Uncharacterized protein</fullName>
    </submittedName>
</protein>
<proteinExistence type="predicted"/>
<organism evidence="1">
    <name type="scientific">marine sediment metagenome</name>
    <dbReference type="NCBI Taxonomy" id="412755"/>
    <lineage>
        <taxon>unclassified sequences</taxon>
        <taxon>metagenomes</taxon>
        <taxon>ecological metagenomes</taxon>
    </lineage>
</organism>
<comment type="caution">
    <text evidence="1">The sequence shown here is derived from an EMBL/GenBank/DDBJ whole genome shotgun (WGS) entry which is preliminary data.</text>
</comment>
<reference evidence="1" key="1">
    <citation type="journal article" date="2015" name="Nature">
        <title>Complex archaea that bridge the gap between prokaryotes and eukaryotes.</title>
        <authorList>
            <person name="Spang A."/>
            <person name="Saw J.H."/>
            <person name="Jorgensen S.L."/>
            <person name="Zaremba-Niedzwiedzka K."/>
            <person name="Martijn J."/>
            <person name="Lind A.E."/>
            <person name="van Eijk R."/>
            <person name="Schleper C."/>
            <person name="Guy L."/>
            <person name="Ettema T.J."/>
        </authorList>
    </citation>
    <scope>NUCLEOTIDE SEQUENCE</scope>
</reference>
<evidence type="ECO:0000313" key="1">
    <source>
        <dbReference type="EMBL" id="KKL79269.1"/>
    </source>
</evidence>
<dbReference type="AlphaFoldDB" id="A0A0F9EZ04"/>
<gene>
    <name evidence="1" type="ORF">LCGC14_2016540</name>
</gene>
<accession>A0A0F9EZ04</accession>
<sequence>MSNPEINETDIIKAQIKQEQQKIDNDPNAIYADSLKEERGANLLDQINPDKLLSDIEHRIRGEKKDEYSKKWIPYTQNQKPVSEALIANFMSFLGATLNQNTSMSNFAMDEINEMMILIIRFVKDDLTVNDVEYDIVEDYTEMTRIGIIICSTCFATFKQALNGGLSRRLFATLKVSGNLNDEPKASVGQALAFWK</sequence>
<dbReference type="EMBL" id="LAZR01023220">
    <property type="protein sequence ID" value="KKL79269.1"/>
    <property type="molecule type" value="Genomic_DNA"/>
</dbReference>
<name>A0A0F9EZ04_9ZZZZ</name>